<dbReference type="RefSeq" id="WP_171593625.1">
    <property type="nucleotide sequence ID" value="NZ_RZNH01000001.1"/>
</dbReference>
<keyword evidence="5" id="KW-1185">Reference proteome</keyword>
<sequence>MRKTVIITGTSSGFGKLSAKKFQQEGWNVIATMRNPEKETELHLLDHVLLCQLDVADNQSIKKAIAEGIKHFGKIDVLVNNAGYVVAGVTEEIPEEDIRRQFDVNLFGALNTMKAILPHFRANKSGTIINVSSVGGKITTPFMAVYQASKFAIEGLTEAMQYELNPFNIKLKLIEPGAFNTNLGTSMSFTPTKNESDYKNILDKAMAGYAKWGEQQQNPQEVADAIFSACTDGTEQFRYPVGADAIQILAARNQMDDVEFKSMIAQTMDL</sequence>
<protein>
    <submittedName>
        <fullName evidence="4">SDR family oxidoreductase</fullName>
    </submittedName>
</protein>
<proteinExistence type="inferred from homology"/>
<dbReference type="PANTHER" id="PTHR43976:SF16">
    <property type="entry name" value="SHORT-CHAIN DEHYDROGENASE_REDUCTASE FAMILY PROTEIN"/>
    <property type="match status" value="1"/>
</dbReference>
<dbReference type="CDD" id="cd05374">
    <property type="entry name" value="17beta-HSD-like_SDR_c"/>
    <property type="match status" value="1"/>
</dbReference>
<reference evidence="4 5" key="1">
    <citation type="submission" date="2018-12" db="EMBL/GenBank/DDBJ databases">
        <title>Marinifilum JC070 sp. nov., a marine bacterium isolated from Yongle Blue Hole in the South China Sea.</title>
        <authorList>
            <person name="Fu T."/>
        </authorList>
    </citation>
    <scope>NUCLEOTIDE SEQUENCE [LARGE SCALE GENOMIC DNA]</scope>
    <source>
        <strain evidence="4 5">JC070</strain>
    </source>
</reference>
<dbReference type="PRINTS" id="PR00080">
    <property type="entry name" value="SDRFAMILY"/>
</dbReference>
<dbReference type="EMBL" id="RZNH01000001">
    <property type="protein sequence ID" value="NOU58369.1"/>
    <property type="molecule type" value="Genomic_DNA"/>
</dbReference>
<evidence type="ECO:0000256" key="3">
    <source>
        <dbReference type="RuleBase" id="RU000363"/>
    </source>
</evidence>
<dbReference type="InterPro" id="IPR051911">
    <property type="entry name" value="SDR_oxidoreductase"/>
</dbReference>
<name>A0ABX1WQZ8_9BACT</name>
<organism evidence="4 5">
    <name type="scientific">Marinifilum caeruleilacunae</name>
    <dbReference type="NCBI Taxonomy" id="2499076"/>
    <lineage>
        <taxon>Bacteria</taxon>
        <taxon>Pseudomonadati</taxon>
        <taxon>Bacteroidota</taxon>
        <taxon>Bacteroidia</taxon>
        <taxon>Marinilabiliales</taxon>
        <taxon>Marinifilaceae</taxon>
    </lineage>
</organism>
<dbReference type="InterPro" id="IPR036291">
    <property type="entry name" value="NAD(P)-bd_dom_sf"/>
</dbReference>
<evidence type="ECO:0000256" key="2">
    <source>
        <dbReference type="ARBA" id="ARBA00023002"/>
    </source>
</evidence>
<dbReference type="Pfam" id="PF00106">
    <property type="entry name" value="adh_short"/>
    <property type="match status" value="1"/>
</dbReference>
<gene>
    <name evidence="4" type="ORF">ELS83_00970</name>
</gene>
<accession>A0ABX1WQZ8</accession>
<comment type="caution">
    <text evidence="4">The sequence shown here is derived from an EMBL/GenBank/DDBJ whole genome shotgun (WGS) entry which is preliminary data.</text>
</comment>
<dbReference type="Gene3D" id="3.40.50.720">
    <property type="entry name" value="NAD(P)-binding Rossmann-like Domain"/>
    <property type="match status" value="1"/>
</dbReference>
<evidence type="ECO:0000313" key="4">
    <source>
        <dbReference type="EMBL" id="NOU58369.1"/>
    </source>
</evidence>
<dbReference type="PANTHER" id="PTHR43976">
    <property type="entry name" value="SHORT CHAIN DEHYDROGENASE"/>
    <property type="match status" value="1"/>
</dbReference>
<keyword evidence="2" id="KW-0560">Oxidoreductase</keyword>
<evidence type="ECO:0000313" key="5">
    <source>
        <dbReference type="Proteomes" id="UP000732105"/>
    </source>
</evidence>
<evidence type="ECO:0000256" key="1">
    <source>
        <dbReference type="ARBA" id="ARBA00006484"/>
    </source>
</evidence>
<dbReference type="PRINTS" id="PR00081">
    <property type="entry name" value="GDHRDH"/>
</dbReference>
<dbReference type="InterPro" id="IPR002347">
    <property type="entry name" value="SDR_fam"/>
</dbReference>
<dbReference type="Proteomes" id="UP000732105">
    <property type="component" value="Unassembled WGS sequence"/>
</dbReference>
<comment type="similarity">
    <text evidence="1 3">Belongs to the short-chain dehydrogenases/reductases (SDR) family.</text>
</comment>
<dbReference type="SUPFAM" id="SSF51735">
    <property type="entry name" value="NAD(P)-binding Rossmann-fold domains"/>
    <property type="match status" value="1"/>
</dbReference>